<accession>A0A0J1IPS6</accession>
<dbReference type="RefSeq" id="WP_047940513.1">
    <property type="nucleotide sequence ID" value="NZ_LDPH01000002.1"/>
</dbReference>
<dbReference type="GO" id="GO:0008236">
    <property type="term" value="F:serine-type peptidase activity"/>
    <property type="evidence" value="ECO:0007669"/>
    <property type="project" value="UniProtKB-KW"/>
</dbReference>
<dbReference type="PATRIC" id="fig|1397.4.peg.1961"/>
<keyword evidence="4" id="KW-0720">Serine protease</keyword>
<dbReference type="InterPro" id="IPR005320">
    <property type="entry name" value="Peptidase_S51"/>
</dbReference>
<evidence type="ECO:0000256" key="2">
    <source>
        <dbReference type="ARBA" id="ARBA00022670"/>
    </source>
</evidence>
<name>A0A0J1IPS6_NIACI</name>
<evidence type="ECO:0000256" key="1">
    <source>
        <dbReference type="ARBA" id="ARBA00006534"/>
    </source>
</evidence>
<keyword evidence="3" id="KW-0378">Hydrolase</keyword>
<reference evidence="5 6" key="1">
    <citation type="submission" date="2015-05" db="EMBL/GenBank/DDBJ databases">
        <title>Whole genome sequence and identification of bacterial endophytes from Costus igneus.</title>
        <authorList>
            <person name="Lee Y.P."/>
            <person name="Gan H.M."/>
            <person name="Eng W."/>
            <person name="Wheatley M.S."/>
            <person name="Caraballo A."/>
            <person name="Polter S."/>
            <person name="Savka M.A."/>
            <person name="Hudson A.O."/>
        </authorList>
    </citation>
    <scope>NUCLEOTIDE SEQUENCE [LARGE SCALE GENOMIC DNA]</scope>
    <source>
        <strain evidence="5 6">RIT379</strain>
    </source>
</reference>
<organism evidence="5 6">
    <name type="scientific">Niallia circulans</name>
    <name type="common">Bacillus circulans</name>
    <dbReference type="NCBI Taxonomy" id="1397"/>
    <lineage>
        <taxon>Bacteria</taxon>
        <taxon>Bacillati</taxon>
        <taxon>Bacillota</taxon>
        <taxon>Bacilli</taxon>
        <taxon>Bacillales</taxon>
        <taxon>Bacillaceae</taxon>
        <taxon>Niallia</taxon>
    </lineage>
</organism>
<keyword evidence="6" id="KW-1185">Reference proteome</keyword>
<dbReference type="OrthoDB" id="65372at2"/>
<dbReference type="Pfam" id="PF03575">
    <property type="entry name" value="Peptidase_S51"/>
    <property type="match status" value="1"/>
</dbReference>
<dbReference type="Gene3D" id="3.40.50.880">
    <property type="match status" value="1"/>
</dbReference>
<evidence type="ECO:0000256" key="4">
    <source>
        <dbReference type="ARBA" id="ARBA00022825"/>
    </source>
</evidence>
<dbReference type="PANTHER" id="PTHR36175:SF1">
    <property type="entry name" value="CYANOPHYCINASE"/>
    <property type="match status" value="1"/>
</dbReference>
<dbReference type="CDD" id="cd03129">
    <property type="entry name" value="GAT1_Peptidase_E_like"/>
    <property type="match status" value="1"/>
</dbReference>
<dbReference type="SUPFAM" id="SSF52317">
    <property type="entry name" value="Class I glutamine amidotransferase-like"/>
    <property type="match status" value="1"/>
</dbReference>
<dbReference type="Proteomes" id="UP000036045">
    <property type="component" value="Unassembled WGS sequence"/>
</dbReference>
<gene>
    <name evidence="5" type="ORF">ABW02_03440</name>
</gene>
<dbReference type="EMBL" id="LDPH01000002">
    <property type="protein sequence ID" value="KLV27959.1"/>
    <property type="molecule type" value="Genomic_DNA"/>
</dbReference>
<sequence>MDRHLFLFGGGPPFTYKMARKFSELVSVRTGKISLLIIDRPNWKEYMPKYTKILVENGITEFQFIPLPTISEKEAAELLKNSAGIIIGGGNTEHYAKYIVETTLSRILKEQFSAGVPIAGFSAGALISMEHCIISANDNEDRIFKWQTGLGLLINTVIAVHFSEWMDENHLRKAVIKFQPHEHFGIDEGTGMYFYNNRLMAVEGNNVFQIKNNRLEEMENINFL</sequence>
<dbReference type="AlphaFoldDB" id="A0A0J1IPS6"/>
<evidence type="ECO:0000256" key="3">
    <source>
        <dbReference type="ARBA" id="ARBA00022801"/>
    </source>
</evidence>
<evidence type="ECO:0000313" key="6">
    <source>
        <dbReference type="Proteomes" id="UP000036045"/>
    </source>
</evidence>
<dbReference type="GO" id="GO:0006508">
    <property type="term" value="P:proteolysis"/>
    <property type="evidence" value="ECO:0007669"/>
    <property type="project" value="UniProtKB-KW"/>
</dbReference>
<comment type="similarity">
    <text evidence="1">Belongs to the peptidase S51 family.</text>
</comment>
<dbReference type="PANTHER" id="PTHR36175">
    <property type="entry name" value="CYANOPHYCINASE"/>
    <property type="match status" value="1"/>
</dbReference>
<dbReference type="InterPro" id="IPR029062">
    <property type="entry name" value="Class_I_gatase-like"/>
</dbReference>
<proteinExistence type="inferred from homology"/>
<comment type="caution">
    <text evidence="5">The sequence shown here is derived from an EMBL/GenBank/DDBJ whole genome shotgun (WGS) entry which is preliminary data.</text>
</comment>
<protein>
    <submittedName>
        <fullName evidence="5">Peptidase S51 dipeptidase E</fullName>
    </submittedName>
</protein>
<evidence type="ECO:0000313" key="5">
    <source>
        <dbReference type="EMBL" id="KLV27959.1"/>
    </source>
</evidence>
<keyword evidence="2" id="KW-0645">Protease</keyword>